<evidence type="ECO:0000313" key="2">
    <source>
        <dbReference type="EMBL" id="PPR80953.1"/>
    </source>
</evidence>
<dbReference type="Proteomes" id="UP000239757">
    <property type="component" value="Unassembled WGS sequence"/>
</dbReference>
<evidence type="ECO:0000256" key="1">
    <source>
        <dbReference type="SAM" id="MobiDB-lite"/>
    </source>
</evidence>
<proteinExistence type="predicted"/>
<feature type="compositionally biased region" description="Pro residues" evidence="1">
    <location>
        <begin position="28"/>
        <end position="39"/>
    </location>
</feature>
<sequence>MSYYNRQQAPVAYPPPPTSYPSAAPGQACPPPMAQPYYPPQVRRIRPDTLPSKWITPPDGLENSTPSVFSPSVLILRASCTIHAPGGCWWVAQDKARL</sequence>
<name>A0A2P5VQ52_GOSBA</name>
<protein>
    <submittedName>
        <fullName evidence="2">Uncharacterized protein</fullName>
    </submittedName>
</protein>
<reference evidence="2 3" key="1">
    <citation type="submission" date="2015-01" db="EMBL/GenBank/DDBJ databases">
        <title>Genome of allotetraploid Gossypium barbadense reveals genomic plasticity and fiber elongation in cotton evolution.</title>
        <authorList>
            <person name="Chen X."/>
            <person name="Liu X."/>
            <person name="Zhao B."/>
            <person name="Zheng H."/>
            <person name="Hu Y."/>
            <person name="Lu G."/>
            <person name="Yang C."/>
            <person name="Chen J."/>
            <person name="Shan C."/>
            <person name="Zhang L."/>
            <person name="Zhou Y."/>
            <person name="Wang L."/>
            <person name="Guo W."/>
            <person name="Bai Y."/>
            <person name="Ruan J."/>
            <person name="Shangguan X."/>
            <person name="Mao Y."/>
            <person name="Jiang J."/>
            <person name="Zhu Y."/>
            <person name="Lei J."/>
            <person name="Kang H."/>
            <person name="Chen S."/>
            <person name="He X."/>
            <person name="Wang R."/>
            <person name="Wang Y."/>
            <person name="Chen J."/>
            <person name="Wang L."/>
            <person name="Yu S."/>
            <person name="Wang B."/>
            <person name="Wei J."/>
            <person name="Song S."/>
            <person name="Lu X."/>
            <person name="Gao Z."/>
            <person name="Gu W."/>
            <person name="Deng X."/>
            <person name="Ma D."/>
            <person name="Wang S."/>
            <person name="Liang W."/>
            <person name="Fang L."/>
            <person name="Cai C."/>
            <person name="Zhu X."/>
            <person name="Zhou B."/>
            <person name="Zhang Y."/>
            <person name="Chen Z."/>
            <person name="Xu S."/>
            <person name="Zhu R."/>
            <person name="Wang S."/>
            <person name="Zhang T."/>
            <person name="Zhao G."/>
        </authorList>
    </citation>
    <scope>NUCLEOTIDE SEQUENCE [LARGE SCALE GENOMIC DNA]</scope>
    <source>
        <strain evidence="3">cv. Xinhai21</strain>
        <tissue evidence="2">Leaf</tissue>
    </source>
</reference>
<feature type="region of interest" description="Disordered" evidence="1">
    <location>
        <begin position="1"/>
        <end position="62"/>
    </location>
</feature>
<gene>
    <name evidence="2" type="ORF">GOBAR_AA39756</name>
</gene>
<organism evidence="2 3">
    <name type="scientific">Gossypium barbadense</name>
    <name type="common">Sea Island cotton</name>
    <name type="synonym">Hibiscus barbadensis</name>
    <dbReference type="NCBI Taxonomy" id="3634"/>
    <lineage>
        <taxon>Eukaryota</taxon>
        <taxon>Viridiplantae</taxon>
        <taxon>Streptophyta</taxon>
        <taxon>Embryophyta</taxon>
        <taxon>Tracheophyta</taxon>
        <taxon>Spermatophyta</taxon>
        <taxon>Magnoliopsida</taxon>
        <taxon>eudicotyledons</taxon>
        <taxon>Gunneridae</taxon>
        <taxon>Pentapetalae</taxon>
        <taxon>rosids</taxon>
        <taxon>malvids</taxon>
        <taxon>Malvales</taxon>
        <taxon>Malvaceae</taxon>
        <taxon>Malvoideae</taxon>
        <taxon>Gossypium</taxon>
    </lineage>
</organism>
<evidence type="ECO:0000313" key="3">
    <source>
        <dbReference type="Proteomes" id="UP000239757"/>
    </source>
</evidence>
<accession>A0A2P5VQ52</accession>
<dbReference type="EMBL" id="KZ671575">
    <property type="protein sequence ID" value="PPR80953.1"/>
    <property type="molecule type" value="Genomic_DNA"/>
</dbReference>
<dbReference type="AlphaFoldDB" id="A0A2P5VQ52"/>